<reference evidence="4" key="1">
    <citation type="submission" date="2015-05" db="EMBL/GenBank/DDBJ databases">
        <title>Draft genome sequence of 'Candidatus Phytoplasma Pruni' strain CX, a plant pathogenic bacterium.</title>
        <authorList>
            <person name="Lee I.-M."/>
            <person name="Bottner-Parker K.D."/>
            <person name="Shao J."/>
            <person name="Gundersen-Rindal D.E."/>
            <person name="Zhao Y."/>
            <person name="Davis R.E."/>
        </authorList>
    </citation>
    <scope>NUCLEOTIDE SEQUENCE [LARGE SCALE GENOMIC DNA]</scope>
    <source>
        <strain evidence="4">CX</strain>
    </source>
</reference>
<dbReference type="SUPFAM" id="SSF109604">
    <property type="entry name" value="HD-domain/PDEase-like"/>
    <property type="match status" value="1"/>
</dbReference>
<dbReference type="PANTHER" id="PTHR37294:SF1">
    <property type="entry name" value="3'-5' EXORIBONUCLEASE YHAM"/>
    <property type="match status" value="1"/>
</dbReference>
<sequence>MKKLTYKGFFINELKRGKKMYKNQSNILKEKKIGQKYQLIGKVTGINQGEDFYNTTISLPEGKCVNIKLEPQYTPPIKDKIYLFTVICAEKKEDTVFICQDYTLIENVLDYQPTYELYSHFFNCSPISFALVDEIIQTYLDKIQNKILKEITTNLYLKNKTSFLIWPAALKTHHNYYGGLGYHTTNMLKSAESFVRIHSFLNVDLLYAGIILHDMAKIEEFDFSQKKYLKKGSLLGHLVLGSNNIHEEALNLGYQDKEEVTLLKHLLISHHGFLEYGAPKRPQTSEALLLWHLDDIDAKLTALGELLEKTPSGEFSEPLSAVGKRNFYKPLFDEKDKNKE</sequence>
<dbReference type="STRING" id="479893.CPX_001454"/>
<evidence type="ECO:0000256" key="1">
    <source>
        <dbReference type="ARBA" id="ARBA00022801"/>
    </source>
</evidence>
<evidence type="ECO:0000313" key="3">
    <source>
        <dbReference type="EMBL" id="KOR75577.1"/>
    </source>
</evidence>
<dbReference type="OrthoDB" id="9778453at2"/>
<dbReference type="GO" id="GO:0031125">
    <property type="term" value="P:rRNA 3'-end processing"/>
    <property type="evidence" value="ECO:0007669"/>
    <property type="project" value="TreeGrafter"/>
</dbReference>
<evidence type="ECO:0000313" key="4">
    <source>
        <dbReference type="Proteomes" id="UP000037386"/>
    </source>
</evidence>
<dbReference type="PANTHER" id="PTHR37294">
    <property type="entry name" value="3'-5' EXORIBONUCLEASE YHAM"/>
    <property type="match status" value="1"/>
</dbReference>
<feature type="domain" description="HD" evidence="2">
    <location>
        <begin position="182"/>
        <end position="298"/>
    </location>
</feature>
<evidence type="ECO:0000259" key="2">
    <source>
        <dbReference type="Pfam" id="PF01966"/>
    </source>
</evidence>
<protein>
    <submittedName>
        <fullName evidence="3">CMP-binding factor</fullName>
    </submittedName>
</protein>
<accession>A0A0M1N085</accession>
<dbReference type="RefSeq" id="WP_053521398.1">
    <property type="nucleotide sequence ID" value="NZ_LHCF01000004.1"/>
</dbReference>
<dbReference type="PATRIC" id="fig|479893.3.peg.239"/>
<dbReference type="GO" id="GO:0016787">
    <property type="term" value="F:hydrolase activity"/>
    <property type="evidence" value="ECO:0007669"/>
    <property type="project" value="UniProtKB-KW"/>
</dbReference>
<comment type="caution">
    <text evidence="3">The sequence shown here is derived from an EMBL/GenBank/DDBJ whole genome shotgun (WGS) entry which is preliminary data.</text>
</comment>
<keyword evidence="1" id="KW-0378">Hydrolase</keyword>
<dbReference type="Gene3D" id="1.10.3210.10">
    <property type="entry name" value="Hypothetical protein af1432"/>
    <property type="match status" value="1"/>
</dbReference>
<dbReference type="AlphaFoldDB" id="A0A0M1N085"/>
<dbReference type="Proteomes" id="UP000037386">
    <property type="component" value="Unassembled WGS sequence"/>
</dbReference>
<dbReference type="EMBL" id="LHCF01000004">
    <property type="protein sequence ID" value="KOR75577.1"/>
    <property type="molecule type" value="Genomic_DNA"/>
</dbReference>
<dbReference type="Pfam" id="PF01966">
    <property type="entry name" value="HD"/>
    <property type="match status" value="1"/>
</dbReference>
<dbReference type="InterPro" id="IPR006674">
    <property type="entry name" value="HD_domain"/>
</dbReference>
<proteinExistence type="predicted"/>
<gene>
    <name evidence="3" type="primary">cbf</name>
    <name evidence="3" type="ORF">CPX_001454</name>
</gene>
<name>A0A0M1N085_9MOLU</name>
<dbReference type="InterPro" id="IPR050798">
    <property type="entry name" value="YhaM_exoribonuc/phosphodiest"/>
</dbReference>
<organism evidence="3 4">
    <name type="scientific">Candidatus Phytoplasma pruni</name>
    <dbReference type="NCBI Taxonomy" id="479893"/>
    <lineage>
        <taxon>Bacteria</taxon>
        <taxon>Bacillati</taxon>
        <taxon>Mycoplasmatota</taxon>
        <taxon>Mollicutes</taxon>
        <taxon>Acholeplasmatales</taxon>
        <taxon>Acholeplasmataceae</taxon>
        <taxon>Candidatus Phytoplasma</taxon>
        <taxon>16SrIII (X-disease group)</taxon>
    </lineage>
</organism>